<evidence type="ECO:0000256" key="2">
    <source>
        <dbReference type="SAM" id="SignalP"/>
    </source>
</evidence>
<comment type="caution">
    <text evidence="3">The sequence shown here is derived from an EMBL/GenBank/DDBJ whole genome shotgun (WGS) entry which is preliminary data.</text>
</comment>
<evidence type="ECO:0000313" key="4">
    <source>
        <dbReference type="Proteomes" id="UP001204376"/>
    </source>
</evidence>
<sequence>MKKEIVRLLALLVFGAAALSSCSIENRGHRGRYNHNRHHDRYHDNDRDHDYHYRGY</sequence>
<accession>A0ABT1T2Q7</accession>
<dbReference type="EMBL" id="JANHOH010000002">
    <property type="protein sequence ID" value="MCQ6958889.1"/>
    <property type="molecule type" value="Genomic_DNA"/>
</dbReference>
<gene>
    <name evidence="3" type="ORF">NPE20_13020</name>
</gene>
<evidence type="ECO:0000256" key="1">
    <source>
        <dbReference type="SAM" id="MobiDB-lite"/>
    </source>
</evidence>
<feature type="region of interest" description="Disordered" evidence="1">
    <location>
        <begin position="27"/>
        <end position="56"/>
    </location>
</feature>
<dbReference type="RefSeq" id="WP_256539085.1">
    <property type="nucleotide sequence ID" value="NZ_JANHOH010000002.1"/>
</dbReference>
<evidence type="ECO:0008006" key="5">
    <source>
        <dbReference type="Google" id="ProtNLM"/>
    </source>
</evidence>
<reference evidence="3 4" key="1">
    <citation type="submission" date="2022-07" db="EMBL/GenBank/DDBJ databases">
        <title>Mucilaginibacter sp. JC4.</title>
        <authorList>
            <person name="Le V."/>
            <person name="Ko S.-R."/>
            <person name="Ahn C.-Y."/>
            <person name="Oh H.-M."/>
        </authorList>
    </citation>
    <scope>NUCLEOTIDE SEQUENCE [LARGE SCALE GENOMIC DNA]</scope>
    <source>
        <strain evidence="3 4">JC4</strain>
    </source>
</reference>
<proteinExistence type="predicted"/>
<keyword evidence="2" id="KW-0732">Signal</keyword>
<feature type="compositionally biased region" description="Basic and acidic residues" evidence="1">
    <location>
        <begin position="41"/>
        <end position="56"/>
    </location>
</feature>
<keyword evidence="4" id="KW-1185">Reference proteome</keyword>
<name>A0ABT1T2Q7_9SPHI</name>
<protein>
    <recommendedName>
        <fullName evidence="5">Lipoprotein</fullName>
    </recommendedName>
</protein>
<dbReference type="PROSITE" id="PS51257">
    <property type="entry name" value="PROKAR_LIPOPROTEIN"/>
    <property type="match status" value="1"/>
</dbReference>
<feature type="compositionally biased region" description="Basic residues" evidence="1">
    <location>
        <begin position="29"/>
        <end position="40"/>
    </location>
</feature>
<dbReference type="Proteomes" id="UP001204376">
    <property type="component" value="Unassembled WGS sequence"/>
</dbReference>
<evidence type="ECO:0000313" key="3">
    <source>
        <dbReference type="EMBL" id="MCQ6958889.1"/>
    </source>
</evidence>
<feature type="signal peptide" evidence="2">
    <location>
        <begin position="1"/>
        <end position="18"/>
    </location>
</feature>
<organism evidence="3 4">
    <name type="scientific">Mucilaginibacter aquariorum</name>
    <dbReference type="NCBI Taxonomy" id="2967225"/>
    <lineage>
        <taxon>Bacteria</taxon>
        <taxon>Pseudomonadati</taxon>
        <taxon>Bacteroidota</taxon>
        <taxon>Sphingobacteriia</taxon>
        <taxon>Sphingobacteriales</taxon>
        <taxon>Sphingobacteriaceae</taxon>
        <taxon>Mucilaginibacter</taxon>
    </lineage>
</organism>
<feature type="chain" id="PRO_5045956494" description="Lipoprotein" evidence="2">
    <location>
        <begin position="19"/>
        <end position="56"/>
    </location>
</feature>